<dbReference type="EMBL" id="MU825907">
    <property type="protein sequence ID" value="KAJ7383074.1"/>
    <property type="molecule type" value="Genomic_DNA"/>
</dbReference>
<organism evidence="2 3">
    <name type="scientific">Desmophyllum pertusum</name>
    <dbReference type="NCBI Taxonomy" id="174260"/>
    <lineage>
        <taxon>Eukaryota</taxon>
        <taxon>Metazoa</taxon>
        <taxon>Cnidaria</taxon>
        <taxon>Anthozoa</taxon>
        <taxon>Hexacorallia</taxon>
        <taxon>Scleractinia</taxon>
        <taxon>Caryophylliina</taxon>
        <taxon>Caryophylliidae</taxon>
        <taxon>Desmophyllum</taxon>
    </lineage>
</organism>
<accession>A0A9W9ZLC7</accession>
<dbReference type="Proteomes" id="UP001163046">
    <property type="component" value="Unassembled WGS sequence"/>
</dbReference>
<evidence type="ECO:0000313" key="3">
    <source>
        <dbReference type="Proteomes" id="UP001163046"/>
    </source>
</evidence>
<dbReference type="PANTHER" id="PTHR22367">
    <property type="entry name" value="COILED-COIL DOMAIN-CONTAINING PROTEIN 14"/>
    <property type="match status" value="1"/>
</dbReference>
<dbReference type="InterPro" id="IPR029343">
    <property type="entry name" value="CCDC14"/>
</dbReference>
<evidence type="ECO:0000256" key="1">
    <source>
        <dbReference type="SAM" id="Coils"/>
    </source>
</evidence>
<dbReference type="PANTHER" id="PTHR22367:SF2">
    <property type="entry name" value="COILED-COIL DOMAIN-CONTAINING PROTEIN 14"/>
    <property type="match status" value="1"/>
</dbReference>
<comment type="caution">
    <text evidence="2">The sequence shown here is derived from an EMBL/GenBank/DDBJ whole genome shotgun (WGS) entry which is preliminary data.</text>
</comment>
<feature type="coiled-coil region" evidence="1">
    <location>
        <begin position="99"/>
        <end position="140"/>
    </location>
</feature>
<protein>
    <submittedName>
        <fullName evidence="2">Protein localization to microtubule organizing center</fullName>
    </submittedName>
</protein>
<keyword evidence="1" id="KW-0175">Coiled coil</keyword>
<reference evidence="2" key="1">
    <citation type="submission" date="2023-01" db="EMBL/GenBank/DDBJ databases">
        <title>Genome assembly of the deep-sea coral Lophelia pertusa.</title>
        <authorList>
            <person name="Herrera S."/>
            <person name="Cordes E."/>
        </authorList>
    </citation>
    <scope>NUCLEOTIDE SEQUENCE</scope>
    <source>
        <strain evidence="2">USNM1676648</strain>
        <tissue evidence="2">Polyp</tissue>
    </source>
</reference>
<sequence length="392" mass="44467">MLTDDLEVDRLLNEIDDAAKLLPNLMEKDKTVSVSQDVYQAVQPFKVENAQLRRKLLIAHQKLKEGSLKKNVDKSSGKTDLMFELAACRSVNTVLQKQLTEEKDNKEQILRHRDQLSQNLSELQDEKKKFMQILSNKEQDHLRLKREWQQDTSKLTVENKQLTADLEAVHLSTEAEKKEVNILSLSLKQKDAEIDRLKELTRGLQQSLTRLLSDIQQFQPNGILKPGGMLDKAFSFEGLDKLLRSDVKTIGQTTAPGFSPEVLQLARRNNGNKFSPSGPPRTLISYENPPSLDHVVGRSEVTAWKMPRKSPLLQNKKHLRFADAAHETSAHVDGIRRHEGGLMVEDLEEEQNGGDLSSLSSGEEEDFRRDLANLDANIARIQKSLRETALRT</sequence>
<dbReference type="GO" id="GO:0071539">
    <property type="term" value="P:protein localization to centrosome"/>
    <property type="evidence" value="ECO:0007669"/>
    <property type="project" value="TreeGrafter"/>
</dbReference>
<dbReference type="Pfam" id="PF15254">
    <property type="entry name" value="CCDC14"/>
    <property type="match status" value="2"/>
</dbReference>
<name>A0A9W9ZLC7_9CNID</name>
<evidence type="ECO:0000313" key="2">
    <source>
        <dbReference type="EMBL" id="KAJ7383074.1"/>
    </source>
</evidence>
<dbReference type="AlphaFoldDB" id="A0A9W9ZLC7"/>
<dbReference type="OrthoDB" id="10014807at2759"/>
<proteinExistence type="predicted"/>
<dbReference type="GO" id="GO:0034451">
    <property type="term" value="C:centriolar satellite"/>
    <property type="evidence" value="ECO:0007669"/>
    <property type="project" value="TreeGrafter"/>
</dbReference>
<feature type="coiled-coil region" evidence="1">
    <location>
        <begin position="364"/>
        <end position="391"/>
    </location>
</feature>
<gene>
    <name evidence="2" type="primary">CCDC14_1</name>
    <name evidence="2" type="ORF">OS493_030961</name>
</gene>
<keyword evidence="3" id="KW-1185">Reference proteome</keyword>